<dbReference type="Gene3D" id="3.40.50.300">
    <property type="entry name" value="P-loop containing nucleotide triphosphate hydrolases"/>
    <property type="match status" value="1"/>
</dbReference>
<evidence type="ECO:0000313" key="2">
    <source>
        <dbReference type="Proteomes" id="UP000824109"/>
    </source>
</evidence>
<reference evidence="1" key="2">
    <citation type="journal article" date="2021" name="PeerJ">
        <title>Extensive microbial diversity within the chicken gut microbiome revealed by metagenomics and culture.</title>
        <authorList>
            <person name="Gilroy R."/>
            <person name="Ravi A."/>
            <person name="Getino M."/>
            <person name="Pursley I."/>
            <person name="Horton D.L."/>
            <person name="Alikhan N.F."/>
            <person name="Baker D."/>
            <person name="Gharbi K."/>
            <person name="Hall N."/>
            <person name="Watson M."/>
            <person name="Adriaenssens E.M."/>
            <person name="Foster-Nyarko E."/>
            <person name="Jarju S."/>
            <person name="Secka A."/>
            <person name="Antonio M."/>
            <person name="Oren A."/>
            <person name="Chaudhuri R.R."/>
            <person name="La Ragione R."/>
            <person name="Hildebrand F."/>
            <person name="Pallen M.J."/>
        </authorList>
    </citation>
    <scope>NUCLEOTIDE SEQUENCE</scope>
    <source>
        <strain evidence="1">USAMLcec3-3695</strain>
    </source>
</reference>
<dbReference type="Pfam" id="PF13189">
    <property type="entry name" value="Cytidylate_kin2"/>
    <property type="match status" value="1"/>
</dbReference>
<accession>A0A9D1MAV0</accession>
<dbReference type="EMBL" id="DVNB01000035">
    <property type="protein sequence ID" value="HIU56861.1"/>
    <property type="molecule type" value="Genomic_DNA"/>
</dbReference>
<sequence length="200" mass="23077">MKKYIITISREFGCNAREISRMTASKLNIELHDKDMVDMAADRAGISVDDFTDGDRIVDKNTKKVFNLFSYGSSTKFYSERAVMAQAEIIRELANQPESALFFGRCSDYILRSYPNRLNVFLYAPKEFRIKHMAEAYNMTETEAVKLINRIDRQRHNYYKFVTGKNRGDREMKQLMIDVSEFGSEGATDMICHAVGLLFS</sequence>
<comment type="caution">
    <text evidence="1">The sequence shown here is derived from an EMBL/GenBank/DDBJ whole genome shotgun (WGS) entry which is preliminary data.</text>
</comment>
<dbReference type="GO" id="GO:0016301">
    <property type="term" value="F:kinase activity"/>
    <property type="evidence" value="ECO:0007669"/>
    <property type="project" value="UniProtKB-KW"/>
</dbReference>
<keyword evidence="1" id="KW-0418">Kinase</keyword>
<organism evidence="1 2">
    <name type="scientific">Candidatus Ornithomonoglobus merdipullorum</name>
    <dbReference type="NCBI Taxonomy" id="2840895"/>
    <lineage>
        <taxon>Bacteria</taxon>
        <taxon>Bacillati</taxon>
        <taxon>Bacillota</taxon>
        <taxon>Clostridia</taxon>
        <taxon>Candidatus Ornithomonoglobus</taxon>
    </lineage>
</organism>
<gene>
    <name evidence="1" type="ORF">IAA61_03485</name>
</gene>
<keyword evidence="1" id="KW-0808">Transferase</keyword>
<dbReference type="AlphaFoldDB" id="A0A9D1MAV0"/>
<reference evidence="1" key="1">
    <citation type="submission" date="2020-10" db="EMBL/GenBank/DDBJ databases">
        <authorList>
            <person name="Gilroy R."/>
        </authorList>
    </citation>
    <scope>NUCLEOTIDE SEQUENCE</scope>
    <source>
        <strain evidence="1">USAMLcec3-3695</strain>
    </source>
</reference>
<dbReference type="Proteomes" id="UP000824109">
    <property type="component" value="Unassembled WGS sequence"/>
</dbReference>
<dbReference type="InterPro" id="IPR027417">
    <property type="entry name" value="P-loop_NTPase"/>
</dbReference>
<name>A0A9D1MAV0_9FIRM</name>
<protein>
    <submittedName>
        <fullName evidence="1">Cytidylate kinase-like family protein</fullName>
    </submittedName>
</protein>
<proteinExistence type="predicted"/>
<evidence type="ECO:0000313" key="1">
    <source>
        <dbReference type="EMBL" id="HIU56861.1"/>
    </source>
</evidence>